<dbReference type="Proteomes" id="UP000484381">
    <property type="component" value="Unassembled WGS sequence"/>
</dbReference>
<sequence length="156" mass="17170">MTDAYRSKGLSSAVSYQDPKAAFRWLEAAFGFEPLFVILDSDGNLAHSEMSYGDSVVMVGSEWSDDHKSPRSVGGKNTQSVHVQLAEGEDIDAHCAHARAAGATILTEPQTQFYGDRTYRAKDPEGHIWTFGVTVQKMTPEEWDKASGLATRTRLD</sequence>
<organism evidence="2 3">
    <name type="scientific">Paraburkholderia franconis</name>
    <dbReference type="NCBI Taxonomy" id="2654983"/>
    <lineage>
        <taxon>Bacteria</taxon>
        <taxon>Pseudomonadati</taxon>
        <taxon>Pseudomonadota</taxon>
        <taxon>Betaproteobacteria</taxon>
        <taxon>Burkholderiales</taxon>
        <taxon>Burkholderiaceae</taxon>
        <taxon>Paraburkholderia</taxon>
    </lineage>
</organism>
<gene>
    <name evidence="2" type="ORF">GCT13_33395</name>
</gene>
<feature type="domain" description="VOC" evidence="1">
    <location>
        <begin position="8"/>
        <end position="134"/>
    </location>
</feature>
<keyword evidence="3" id="KW-1185">Reference proteome</keyword>
<dbReference type="SUPFAM" id="SSF54593">
    <property type="entry name" value="Glyoxalase/Bleomycin resistance protein/Dihydroxybiphenyl dioxygenase"/>
    <property type="match status" value="1"/>
</dbReference>
<dbReference type="PROSITE" id="PS51819">
    <property type="entry name" value="VOC"/>
    <property type="match status" value="1"/>
</dbReference>
<dbReference type="Pfam" id="PF00903">
    <property type="entry name" value="Glyoxalase"/>
    <property type="match status" value="1"/>
</dbReference>
<protein>
    <submittedName>
        <fullName evidence="2">VOC family protein</fullName>
    </submittedName>
</protein>
<dbReference type="InterPro" id="IPR029068">
    <property type="entry name" value="Glyas_Bleomycin-R_OHBP_Dase"/>
</dbReference>
<dbReference type="EMBL" id="WHNP01000047">
    <property type="protein sequence ID" value="MPW21636.1"/>
    <property type="molecule type" value="Genomic_DNA"/>
</dbReference>
<dbReference type="InterPro" id="IPR004360">
    <property type="entry name" value="Glyas_Fos-R_dOase_dom"/>
</dbReference>
<dbReference type="InterPro" id="IPR037523">
    <property type="entry name" value="VOC_core"/>
</dbReference>
<reference evidence="2 3" key="1">
    <citation type="submission" date="2019-10" db="EMBL/GenBank/DDBJ databases">
        <title>Paraburkholderia sp. isolated from nodules of Mimosa pudica from Brazilian Atlantic Forest soils.</title>
        <authorList>
            <person name="Paulitsch F."/>
            <person name="Hungria M."/>
            <person name="Dall'Agnol R."/>
        </authorList>
    </citation>
    <scope>NUCLEOTIDE SEQUENCE [LARGE SCALE GENOMIC DNA]</scope>
    <source>
        <strain evidence="2 3">CNPSo 3157</strain>
    </source>
</reference>
<dbReference type="RefSeq" id="WP_152765684.1">
    <property type="nucleotide sequence ID" value="NZ_WHNP01000047.1"/>
</dbReference>
<dbReference type="PANTHER" id="PTHR34109:SF1">
    <property type="entry name" value="VOC DOMAIN-CONTAINING PROTEIN"/>
    <property type="match status" value="1"/>
</dbReference>
<dbReference type="AlphaFoldDB" id="A0A7X1NHE1"/>
<dbReference type="PANTHER" id="PTHR34109">
    <property type="entry name" value="BNAUNNG04460D PROTEIN-RELATED"/>
    <property type="match status" value="1"/>
</dbReference>
<comment type="caution">
    <text evidence="2">The sequence shown here is derived from an EMBL/GenBank/DDBJ whole genome shotgun (WGS) entry which is preliminary data.</text>
</comment>
<name>A0A7X1NHE1_9BURK</name>
<evidence type="ECO:0000259" key="1">
    <source>
        <dbReference type="PROSITE" id="PS51819"/>
    </source>
</evidence>
<dbReference type="Gene3D" id="3.30.720.110">
    <property type="match status" value="1"/>
</dbReference>
<evidence type="ECO:0000313" key="3">
    <source>
        <dbReference type="Proteomes" id="UP000484381"/>
    </source>
</evidence>
<dbReference type="Gene3D" id="3.30.720.120">
    <property type="match status" value="1"/>
</dbReference>
<accession>A0A7X1NHE1</accession>
<evidence type="ECO:0000313" key="2">
    <source>
        <dbReference type="EMBL" id="MPW21636.1"/>
    </source>
</evidence>
<proteinExistence type="predicted"/>